<feature type="domain" description="Reverse transcriptase" evidence="9">
    <location>
        <begin position="1639"/>
        <end position="1711"/>
    </location>
</feature>
<feature type="compositionally biased region" description="Polar residues" evidence="8">
    <location>
        <begin position="419"/>
        <end position="428"/>
    </location>
</feature>
<evidence type="ECO:0000256" key="1">
    <source>
        <dbReference type="ARBA" id="ARBA00012493"/>
    </source>
</evidence>
<evidence type="ECO:0000259" key="11">
    <source>
        <dbReference type="Pfam" id="PF03732"/>
    </source>
</evidence>
<evidence type="ECO:0000256" key="4">
    <source>
        <dbReference type="ARBA" id="ARBA00022722"/>
    </source>
</evidence>
<keyword evidence="6" id="KW-0378">Hydrolase</keyword>
<evidence type="ECO:0000259" key="10">
    <source>
        <dbReference type="Pfam" id="PF03078"/>
    </source>
</evidence>
<dbReference type="SUPFAM" id="SSF56672">
    <property type="entry name" value="DNA/RNA polymerases"/>
    <property type="match status" value="1"/>
</dbReference>
<feature type="compositionally biased region" description="Polar residues" evidence="8">
    <location>
        <begin position="40"/>
        <end position="57"/>
    </location>
</feature>
<feature type="domain" description="Arabidopsis retrotransposon Orf1 C-terminal" evidence="10">
    <location>
        <begin position="631"/>
        <end position="789"/>
    </location>
</feature>
<reference evidence="13" key="1">
    <citation type="submission" date="2023-07" db="EMBL/GenBank/DDBJ databases">
        <title>A chromosome-level genome assembly of Lolium multiflorum.</title>
        <authorList>
            <person name="Chen Y."/>
            <person name="Copetti D."/>
            <person name="Kolliker R."/>
            <person name="Studer B."/>
        </authorList>
    </citation>
    <scope>NUCLEOTIDE SEQUENCE</scope>
    <source>
        <strain evidence="13">02402/16</strain>
        <tissue evidence="13">Leaf</tissue>
    </source>
</reference>
<evidence type="ECO:0000256" key="7">
    <source>
        <dbReference type="ARBA" id="ARBA00022918"/>
    </source>
</evidence>
<dbReference type="CDD" id="cd09274">
    <property type="entry name" value="RNase_HI_RT_Ty3"/>
    <property type="match status" value="1"/>
</dbReference>
<dbReference type="Proteomes" id="UP001231189">
    <property type="component" value="Unassembled WGS sequence"/>
</dbReference>
<dbReference type="PANTHER" id="PTHR37984">
    <property type="entry name" value="PROTEIN CBG26694"/>
    <property type="match status" value="1"/>
</dbReference>
<dbReference type="InterPro" id="IPR041373">
    <property type="entry name" value="RT_RNaseH"/>
</dbReference>
<evidence type="ECO:0000259" key="9">
    <source>
        <dbReference type="Pfam" id="PF00078"/>
    </source>
</evidence>
<dbReference type="Pfam" id="PF03078">
    <property type="entry name" value="ATHILA"/>
    <property type="match status" value="1"/>
</dbReference>
<name>A0AAD8SJI7_LOLMU</name>
<dbReference type="GO" id="GO:0003964">
    <property type="term" value="F:RNA-directed DNA polymerase activity"/>
    <property type="evidence" value="ECO:0007669"/>
    <property type="project" value="UniProtKB-KW"/>
</dbReference>
<feature type="domain" description="Reverse transcriptase RNase H-like" evidence="12">
    <location>
        <begin position="1799"/>
        <end position="1902"/>
    </location>
</feature>
<organism evidence="13 14">
    <name type="scientific">Lolium multiflorum</name>
    <name type="common">Italian ryegrass</name>
    <name type="synonym">Lolium perenne subsp. multiflorum</name>
    <dbReference type="NCBI Taxonomy" id="4521"/>
    <lineage>
        <taxon>Eukaryota</taxon>
        <taxon>Viridiplantae</taxon>
        <taxon>Streptophyta</taxon>
        <taxon>Embryophyta</taxon>
        <taxon>Tracheophyta</taxon>
        <taxon>Spermatophyta</taxon>
        <taxon>Magnoliopsida</taxon>
        <taxon>Liliopsida</taxon>
        <taxon>Poales</taxon>
        <taxon>Poaceae</taxon>
        <taxon>BOP clade</taxon>
        <taxon>Pooideae</taxon>
        <taxon>Poodae</taxon>
        <taxon>Poeae</taxon>
        <taxon>Poeae Chloroplast Group 2 (Poeae type)</taxon>
        <taxon>Loliodinae</taxon>
        <taxon>Loliinae</taxon>
        <taxon>Lolium</taxon>
    </lineage>
</organism>
<dbReference type="InterPro" id="IPR004312">
    <property type="entry name" value="ATHILA_Orf1_C"/>
</dbReference>
<gene>
    <name evidence="13" type="ORF">QYE76_070288</name>
</gene>
<dbReference type="InterPro" id="IPR050951">
    <property type="entry name" value="Retrovirus_Pol_polyprotein"/>
</dbReference>
<dbReference type="Pfam" id="PF00078">
    <property type="entry name" value="RVT_1"/>
    <property type="match status" value="1"/>
</dbReference>
<feature type="compositionally biased region" description="Acidic residues" evidence="8">
    <location>
        <begin position="1975"/>
        <end position="1988"/>
    </location>
</feature>
<keyword evidence="4" id="KW-0540">Nuclease</keyword>
<feature type="compositionally biased region" description="Polar residues" evidence="8">
    <location>
        <begin position="87"/>
        <end position="103"/>
    </location>
</feature>
<dbReference type="InterPro" id="IPR021109">
    <property type="entry name" value="Peptidase_aspartic_dom_sf"/>
</dbReference>
<dbReference type="CDD" id="cd00303">
    <property type="entry name" value="retropepsin_like"/>
    <property type="match status" value="1"/>
</dbReference>
<evidence type="ECO:0000256" key="2">
    <source>
        <dbReference type="ARBA" id="ARBA00022679"/>
    </source>
</evidence>
<accession>A0AAD8SJI7</accession>
<dbReference type="SUPFAM" id="SSF50630">
    <property type="entry name" value="Acid proteases"/>
    <property type="match status" value="1"/>
</dbReference>
<keyword evidence="7" id="KW-0695">RNA-directed DNA polymerase</keyword>
<dbReference type="GO" id="GO:0004519">
    <property type="term" value="F:endonuclease activity"/>
    <property type="evidence" value="ECO:0007669"/>
    <property type="project" value="UniProtKB-KW"/>
</dbReference>
<proteinExistence type="predicted"/>
<dbReference type="Gene3D" id="2.40.70.10">
    <property type="entry name" value="Acid Proteases"/>
    <property type="match status" value="2"/>
</dbReference>
<feature type="region of interest" description="Disordered" evidence="8">
    <location>
        <begin position="1"/>
        <end position="57"/>
    </location>
</feature>
<protein>
    <recommendedName>
        <fullName evidence="1">RNA-directed DNA polymerase</fullName>
        <ecNumber evidence="1">2.7.7.49</ecNumber>
    </recommendedName>
</protein>
<feature type="region of interest" description="Disordered" evidence="8">
    <location>
        <begin position="87"/>
        <end position="108"/>
    </location>
</feature>
<feature type="domain" description="Retrotransposon gag" evidence="11">
    <location>
        <begin position="220"/>
        <end position="305"/>
    </location>
</feature>
<dbReference type="Pfam" id="PF17917">
    <property type="entry name" value="RT_RNaseH"/>
    <property type="match status" value="1"/>
</dbReference>
<dbReference type="PANTHER" id="PTHR37984:SF5">
    <property type="entry name" value="PROTEIN NYNRIN-LIKE"/>
    <property type="match status" value="1"/>
</dbReference>
<dbReference type="EMBL" id="JAUUTY010000004">
    <property type="protein sequence ID" value="KAK1652483.1"/>
    <property type="molecule type" value="Genomic_DNA"/>
</dbReference>
<feature type="compositionally biased region" description="Basic and acidic residues" evidence="8">
    <location>
        <begin position="1960"/>
        <end position="1974"/>
    </location>
</feature>
<dbReference type="CDD" id="cd01647">
    <property type="entry name" value="RT_LTR"/>
    <property type="match status" value="1"/>
</dbReference>
<dbReference type="InterPro" id="IPR043128">
    <property type="entry name" value="Rev_trsase/Diguanyl_cyclase"/>
</dbReference>
<evidence type="ECO:0000313" key="14">
    <source>
        <dbReference type="Proteomes" id="UP001231189"/>
    </source>
</evidence>
<evidence type="ECO:0000313" key="13">
    <source>
        <dbReference type="EMBL" id="KAK1652483.1"/>
    </source>
</evidence>
<dbReference type="EC" id="2.7.7.49" evidence="1"/>
<keyword evidence="3" id="KW-0548">Nucleotidyltransferase</keyword>
<feature type="compositionally biased region" description="Polar residues" evidence="8">
    <location>
        <begin position="440"/>
        <end position="456"/>
    </location>
</feature>
<feature type="compositionally biased region" description="Basic and acidic residues" evidence="8">
    <location>
        <begin position="462"/>
        <end position="474"/>
    </location>
</feature>
<dbReference type="Gene3D" id="3.10.10.10">
    <property type="entry name" value="HIV Type 1 Reverse Transcriptase, subunit A, domain 1"/>
    <property type="match status" value="1"/>
</dbReference>
<evidence type="ECO:0000259" key="12">
    <source>
        <dbReference type="Pfam" id="PF17917"/>
    </source>
</evidence>
<keyword evidence="2" id="KW-0808">Transferase</keyword>
<comment type="caution">
    <text evidence="13">The sequence shown here is derived from an EMBL/GenBank/DDBJ whole genome shotgun (WGS) entry which is preliminary data.</text>
</comment>
<keyword evidence="5" id="KW-0255">Endonuclease</keyword>
<evidence type="ECO:0000256" key="3">
    <source>
        <dbReference type="ARBA" id="ARBA00022695"/>
    </source>
</evidence>
<evidence type="ECO:0000256" key="8">
    <source>
        <dbReference type="SAM" id="MobiDB-lite"/>
    </source>
</evidence>
<keyword evidence="14" id="KW-1185">Reference proteome</keyword>
<dbReference type="FunFam" id="3.30.70.270:FF:000026">
    <property type="entry name" value="Transposon Ty3-G Gag-Pol polyprotein"/>
    <property type="match status" value="1"/>
</dbReference>
<dbReference type="InterPro" id="IPR000477">
    <property type="entry name" value="RT_dom"/>
</dbReference>
<sequence>MGKPRDTKIAILPSTTRKGTTLSTSAALDSPSVISKLVSPPQTSNAGTSAESENSSYNCDDASAVLDNDGSLGSFLDATIARSRQIENTETPNENAATPVNSPESVEYSSDDLDEDYVELDDDFIEKCNATTDARKIKKLLAEHAVRYKLSPDPKFATSPINIKDKDYDFSLDLSHISIVEKTPFCGTEKESDVEHMNELSTLSSLFSDDVKMRTYFVAKIFPFSLKDDAKTWYNNLPPGSIKSPKELLDVFFRKYFPASAQHIALQRIYNFDQEDGEKLPWARFCFLIRARPDHDLLDIFYSGLTIESRAYLDSCAGCVFRKRTPDDAEELLAKIGRNHDDWSTPEPTPTPILKKRGMIKLSDEDMREAKKSLKEKGIKPEDVKNLPPIEDLCKITPPSSMIEDPLYPEGHPKRVEQDSQLTKTSAPSKKKKKKHKNVVESSEPVNDPNSISISDAETESGNEHDKDNDKDDTPDKEEVEEEPEKHAKNKKYTKEDFIAEKHVCENVPVQVTQHCLILTDFVVLEMPEDDNMSIILGRPFLNTAGAVIDCNKGMVTFNVDDKEHTVYFPKRIDKKRKMKKFKFGELFKKGTTSTGRPSRASTQIRRSYNEDIIAPSFAPEEDNGAPNASSFPCYDFLTNAGILDDFFTLVNRAGLATYVGDEREQYYMLTKIFVESFKFHNTQYEPTVAFKIYGNPVTMELEEFCRALDIAPVGTARRIDDNPRDLLELYRGITEDDCRTIQRGKIRNIQLPAIKYFAYYIATSILGRENTSNISSYHLAFLNAALTGQTLYHLGSLIARRLSSRGPIFGGTIALRILTHLRLPLDSNDVPLTPRRLDIAAMKSHHFVTTDSTIDNMVYRMLFADGDEKEIPLPQPGLFNIDRQSWSLTKEEVEEHMKIQDFHQQHDSEDAEPSYDCTVTYPDASSSTYLEPDNMVYRMLFADGDEKEIPLPQPGLFNIDRQSWSLTKEEVEEHMKIQDFHQQHDSEDAEPSYDCTVTYPDVSSSTYLEPGISMNEVRKKLFTISLSGKAAHWYKLLKNGDSIDWEDIVPLFYSKFYPPNKTLLDTSCSGSFTRNKEEFKRDLLDRIQENTEGWENDKDRESGIIYDYKCIEAFMDTDKFRNMSATYGLDSQVVANLYKAFASHYELPKKNFDKYHEPYKDKIDSSVNKCVVVETVDNVIPEAYIEKTPFPAKMKEYSVISSAVNKSEKKPKEPEEQIKIEPAVAIVKDLVTENVEDGHIIFCEDASNIVSHPNKPKQVSVPMLSVRIGDHCYYGLCDIGASVSAIPYELYTEIMHEIGSCELEDIDVVIHLANRETISPIGIVRDVEVLCGKIKYPADFLVLGSAASDHCPIIFGRPFLNTCGAIIDCKKEKILTRFAGEPYEFNFSKFTKTPYKADLPSNDFKMEQCASIVLVPNNPLQQHLENSESEAFRKERDELEEIFLRQPILKHDLPVEDLGTTPPPKEDPVFDLKPLPDNLKYAHIDDKKIYPVIISSKLSEIEEERLLEILKKHRGAIGYTLDDLKGISPSICQHAINMEDDAKPVVEHQRRLIPKMKEVVRNEVLKLLEAGIIYPIADSRWVSPVHCVPKKGGMTVVPNDNDELIPQRIVVGYRMCIDFRKVNKVTKKDHYPLPFIDQMLERCMSAIFHGFCESIVEVFMDDFSVYGNSFDNCLRNLDKVLQRCEETNLVLNWEKCHFMVNEGIVLGHKISERGIEVDRAKVEAIEKMPYPRDVKGIRSVLGHAGFYRRFIKDFSKISKPLTNLLQKDVPFVFDDDCKEAFETLKKALTTAPVVEPPDWNLPFEIMCDASDFAVGAVLGQRVDKKLNVIHYASKTLDAAQRNYATTEKELLAVVFACDKFRPYIVDSKVTIHTDHAAIRYLMTKKDAKPRLIRWVLLLQEFDLHIIDRKGADNPVADNLSRLENIVYDPVPVNDSFPNEQLAVIKVSSRESPCTMVSNNKDKGPLKEDIQDPELKEEDASEDEEEVEEAPRVHQRATVASIGVISNPSNTKRSARIATGGAVPRHYLAPRTSSPSNYNPYRNLIYDRQTERTPKVVLPSGWDIDRSNIAGEMKSEAEGWGNNSRSWDSPPDMIMSRVEHNSELIRNLTYEIEDLKELVKKLVERNPSPSSPKE</sequence>
<dbReference type="InterPro" id="IPR005162">
    <property type="entry name" value="Retrotrans_gag_dom"/>
</dbReference>
<feature type="compositionally biased region" description="Basic and acidic residues" evidence="8">
    <location>
        <begin position="367"/>
        <end position="385"/>
    </location>
</feature>
<evidence type="ECO:0000256" key="5">
    <source>
        <dbReference type="ARBA" id="ARBA00022759"/>
    </source>
</evidence>
<evidence type="ECO:0000256" key="6">
    <source>
        <dbReference type="ARBA" id="ARBA00022801"/>
    </source>
</evidence>
<dbReference type="GO" id="GO:0016787">
    <property type="term" value="F:hydrolase activity"/>
    <property type="evidence" value="ECO:0007669"/>
    <property type="project" value="UniProtKB-KW"/>
</dbReference>
<feature type="region of interest" description="Disordered" evidence="8">
    <location>
        <begin position="1954"/>
        <end position="1994"/>
    </location>
</feature>
<feature type="compositionally biased region" description="Polar residues" evidence="8">
    <location>
        <begin position="13"/>
        <end position="27"/>
    </location>
</feature>
<dbReference type="Gene3D" id="3.30.70.270">
    <property type="match status" value="3"/>
</dbReference>
<dbReference type="FunFam" id="3.10.20.370:FF:000001">
    <property type="entry name" value="Retrovirus-related Pol polyprotein from transposon 17.6-like protein"/>
    <property type="match status" value="1"/>
</dbReference>
<feature type="region of interest" description="Disordered" evidence="8">
    <location>
        <begin position="367"/>
        <end position="492"/>
    </location>
</feature>
<dbReference type="InterPro" id="IPR043502">
    <property type="entry name" value="DNA/RNA_pol_sf"/>
</dbReference>
<dbReference type="Pfam" id="PF03732">
    <property type="entry name" value="Retrotrans_gag"/>
    <property type="match status" value="1"/>
</dbReference>